<dbReference type="EMBL" id="AGNL01002926">
    <property type="protein sequence ID" value="EJK75453.1"/>
    <property type="molecule type" value="Genomic_DNA"/>
</dbReference>
<organism evidence="2 3">
    <name type="scientific">Thalassiosira oceanica</name>
    <name type="common">Marine diatom</name>
    <dbReference type="NCBI Taxonomy" id="159749"/>
    <lineage>
        <taxon>Eukaryota</taxon>
        <taxon>Sar</taxon>
        <taxon>Stramenopiles</taxon>
        <taxon>Ochrophyta</taxon>
        <taxon>Bacillariophyta</taxon>
        <taxon>Coscinodiscophyceae</taxon>
        <taxon>Thalassiosirophycidae</taxon>
        <taxon>Thalassiosirales</taxon>
        <taxon>Thalassiosiraceae</taxon>
        <taxon>Thalassiosira</taxon>
    </lineage>
</organism>
<protein>
    <submittedName>
        <fullName evidence="2">Uncharacterized protein</fullName>
    </submittedName>
</protein>
<feature type="region of interest" description="Disordered" evidence="1">
    <location>
        <begin position="1"/>
        <end position="36"/>
    </location>
</feature>
<reference evidence="2 3" key="1">
    <citation type="journal article" date="2012" name="Genome Biol.">
        <title>Genome and low-iron response of an oceanic diatom adapted to chronic iron limitation.</title>
        <authorList>
            <person name="Lommer M."/>
            <person name="Specht M."/>
            <person name="Roy A.S."/>
            <person name="Kraemer L."/>
            <person name="Andreson R."/>
            <person name="Gutowska M.A."/>
            <person name="Wolf J."/>
            <person name="Bergner S.V."/>
            <person name="Schilhabel M.B."/>
            <person name="Klostermeier U.C."/>
            <person name="Beiko R.G."/>
            <person name="Rosenstiel P."/>
            <person name="Hippler M."/>
            <person name="Laroche J."/>
        </authorList>
    </citation>
    <scope>NUCLEOTIDE SEQUENCE [LARGE SCALE GENOMIC DNA]</scope>
    <source>
        <strain evidence="2 3">CCMP1005</strain>
    </source>
</reference>
<feature type="non-terminal residue" evidence="2">
    <location>
        <position position="1"/>
    </location>
</feature>
<sequence>ARPPGVGRRPGRPAPVPARAAEGGGRAGQRDPGQFSRRCFVFF</sequence>
<accession>K0T9L5</accession>
<evidence type="ECO:0000313" key="3">
    <source>
        <dbReference type="Proteomes" id="UP000266841"/>
    </source>
</evidence>
<evidence type="ECO:0000313" key="2">
    <source>
        <dbReference type="EMBL" id="EJK75453.1"/>
    </source>
</evidence>
<proteinExistence type="predicted"/>
<name>K0T9L5_THAOC</name>
<comment type="caution">
    <text evidence="2">The sequence shown here is derived from an EMBL/GenBank/DDBJ whole genome shotgun (WGS) entry which is preliminary data.</text>
</comment>
<keyword evidence="3" id="KW-1185">Reference proteome</keyword>
<evidence type="ECO:0000256" key="1">
    <source>
        <dbReference type="SAM" id="MobiDB-lite"/>
    </source>
</evidence>
<dbReference type="Proteomes" id="UP000266841">
    <property type="component" value="Unassembled WGS sequence"/>
</dbReference>
<gene>
    <name evidence="2" type="ORF">THAOC_02820</name>
</gene>
<dbReference type="AlphaFoldDB" id="K0T9L5"/>